<reference evidence="2" key="1">
    <citation type="journal article" date="2014" name="BMC Genomics">
        <title>Characterizing the developmental transcriptome of the oriental fruit fly, Bactrocera dorsalis (Diptera: Tephritidae) through comparative genomic analysis with Drosophila melanogaster utilizing modENCODE datasets.</title>
        <authorList>
            <person name="Geib S.M."/>
            <person name="Calla B."/>
            <person name="Hall B."/>
            <person name="Hou S."/>
            <person name="Manoukis N.C."/>
        </authorList>
    </citation>
    <scope>NUCLEOTIDE SEQUENCE</scope>
    <source>
        <strain evidence="2">Punador</strain>
    </source>
</reference>
<proteinExistence type="predicted"/>
<name>A0A034W8Q5_BACDO</name>
<sequence>MSSDGGIEAVMDWQRIETKKTNKWPIYSSPNVSKKKLLLDPTPGTSNNSNRFAILDSRVDTEEDKEETGNAEKKTQKYKVESTERNTTPKPPPIILANVSVIKDNSFPRNDVIHLRIG</sequence>
<organism evidence="2">
    <name type="scientific">Bactrocera dorsalis</name>
    <name type="common">Oriental fruit fly</name>
    <name type="synonym">Dacus dorsalis</name>
    <dbReference type="NCBI Taxonomy" id="27457"/>
    <lineage>
        <taxon>Eukaryota</taxon>
        <taxon>Metazoa</taxon>
        <taxon>Ecdysozoa</taxon>
        <taxon>Arthropoda</taxon>
        <taxon>Hexapoda</taxon>
        <taxon>Insecta</taxon>
        <taxon>Pterygota</taxon>
        <taxon>Neoptera</taxon>
        <taxon>Endopterygota</taxon>
        <taxon>Diptera</taxon>
        <taxon>Brachycera</taxon>
        <taxon>Muscomorpha</taxon>
        <taxon>Tephritoidea</taxon>
        <taxon>Tephritidae</taxon>
        <taxon>Bactrocera</taxon>
        <taxon>Bactrocera</taxon>
    </lineage>
</organism>
<accession>A0A034W8Q5</accession>
<dbReference type="EMBL" id="GAKP01008280">
    <property type="protein sequence ID" value="JAC50672.1"/>
    <property type="molecule type" value="Transcribed_RNA"/>
</dbReference>
<evidence type="ECO:0000256" key="1">
    <source>
        <dbReference type="SAM" id="MobiDB-lite"/>
    </source>
</evidence>
<feature type="region of interest" description="Disordered" evidence="1">
    <location>
        <begin position="34"/>
        <end position="93"/>
    </location>
</feature>
<protein>
    <submittedName>
        <fullName evidence="2">Uncharacterized protein</fullName>
    </submittedName>
</protein>
<dbReference type="AlphaFoldDB" id="A0A034W8Q5"/>
<feature type="compositionally biased region" description="Basic and acidic residues" evidence="1">
    <location>
        <begin position="67"/>
        <end position="84"/>
    </location>
</feature>
<evidence type="ECO:0000313" key="2">
    <source>
        <dbReference type="EMBL" id="JAC50672.1"/>
    </source>
</evidence>